<gene>
    <name evidence="1" type="ORF">BaRGS_00022165</name>
</gene>
<proteinExistence type="predicted"/>
<organism evidence="1 2">
    <name type="scientific">Batillaria attramentaria</name>
    <dbReference type="NCBI Taxonomy" id="370345"/>
    <lineage>
        <taxon>Eukaryota</taxon>
        <taxon>Metazoa</taxon>
        <taxon>Spiralia</taxon>
        <taxon>Lophotrochozoa</taxon>
        <taxon>Mollusca</taxon>
        <taxon>Gastropoda</taxon>
        <taxon>Caenogastropoda</taxon>
        <taxon>Sorbeoconcha</taxon>
        <taxon>Cerithioidea</taxon>
        <taxon>Batillariidae</taxon>
        <taxon>Batillaria</taxon>
    </lineage>
</organism>
<evidence type="ECO:0000313" key="1">
    <source>
        <dbReference type="EMBL" id="KAK7486640.1"/>
    </source>
</evidence>
<dbReference type="AlphaFoldDB" id="A0ABD0KHZ8"/>
<sequence>RQERVPDDDPEARVGVQHGDTRAEVQLGGAVGADHPWRHHQEVKRDAPQACRTVYLPGFFFVRIHRAWRIIGTVNVISVARVKCINLKGNIRSGVTKCRTEI</sequence>
<accession>A0ABD0KHZ8</accession>
<evidence type="ECO:0000313" key="2">
    <source>
        <dbReference type="Proteomes" id="UP001519460"/>
    </source>
</evidence>
<comment type="caution">
    <text evidence="1">The sequence shown here is derived from an EMBL/GenBank/DDBJ whole genome shotgun (WGS) entry which is preliminary data.</text>
</comment>
<dbReference type="EMBL" id="JACVVK020000176">
    <property type="protein sequence ID" value="KAK7486640.1"/>
    <property type="molecule type" value="Genomic_DNA"/>
</dbReference>
<reference evidence="1 2" key="1">
    <citation type="journal article" date="2023" name="Sci. Data">
        <title>Genome assembly of the Korean intertidal mud-creeper Batillaria attramentaria.</title>
        <authorList>
            <person name="Patra A.K."/>
            <person name="Ho P.T."/>
            <person name="Jun S."/>
            <person name="Lee S.J."/>
            <person name="Kim Y."/>
            <person name="Won Y.J."/>
        </authorList>
    </citation>
    <scope>NUCLEOTIDE SEQUENCE [LARGE SCALE GENOMIC DNA]</scope>
    <source>
        <strain evidence="1">Wonlab-2016</strain>
    </source>
</reference>
<name>A0ABD0KHZ8_9CAEN</name>
<keyword evidence="2" id="KW-1185">Reference proteome</keyword>
<feature type="non-terminal residue" evidence="1">
    <location>
        <position position="1"/>
    </location>
</feature>
<dbReference type="Proteomes" id="UP001519460">
    <property type="component" value="Unassembled WGS sequence"/>
</dbReference>
<protein>
    <submittedName>
        <fullName evidence="1">Uncharacterized protein</fullName>
    </submittedName>
</protein>